<evidence type="ECO:0000313" key="2">
    <source>
        <dbReference type="EMBL" id="MFD1037064.1"/>
    </source>
</evidence>
<feature type="domain" description="AFP-like" evidence="1">
    <location>
        <begin position="304"/>
        <end position="356"/>
    </location>
</feature>
<dbReference type="InterPro" id="IPR020007">
    <property type="entry name" value="NeuB/NeuA"/>
</dbReference>
<dbReference type="Proteomes" id="UP001597040">
    <property type="component" value="Unassembled WGS sequence"/>
</dbReference>
<evidence type="ECO:0000259" key="1">
    <source>
        <dbReference type="PROSITE" id="PS50844"/>
    </source>
</evidence>
<organism evidence="2 3">
    <name type="scientific">Virgibacillus byunsanensis</name>
    <dbReference type="NCBI Taxonomy" id="570945"/>
    <lineage>
        <taxon>Bacteria</taxon>
        <taxon>Bacillati</taxon>
        <taxon>Bacillota</taxon>
        <taxon>Bacilli</taxon>
        <taxon>Bacillales</taxon>
        <taxon>Bacillaceae</taxon>
        <taxon>Virgibacillus</taxon>
    </lineage>
</organism>
<sequence>MKSFIIAEVGVNHNGSLDLAFQLVDEAIKSGADAIKFQTYITENLVIKSAKQAEYQEKNLGESSSQYDMLKKLELSFENFKLLSHYCNKNSIKFLSTPFDLESVDFLIHEIGLQMIKIPSGEITNAPYLYKIASRDVPVILSTGMATIEEIHNSLAFLVYGYSGQANVSFEKVKAYYKTEEAKQLLKDKVTILHCTTEYPTPFEDVNLNAMDNIKREFQLPVGLSDHSEGILVPVAAVAKGARVIEKHFTLDKTMTGPDHKASLEPLELKEMIQSIRLIEKSLGKNEKEPTQTELKNRNVARKSLIAAKAIPKGSSFTSENLCVKRPGTGISPHYFWDYLGQVANKSYREDEVIEE</sequence>
<protein>
    <submittedName>
        <fullName evidence="2">N-acetylneuraminate synthase</fullName>
        <ecNumber evidence="2">2.5.1.56</ecNumber>
    </submittedName>
</protein>
<dbReference type="PROSITE" id="PS50844">
    <property type="entry name" value="AFP_LIKE"/>
    <property type="match status" value="1"/>
</dbReference>
<dbReference type="Gene3D" id="3.90.1210.10">
    <property type="entry name" value="Antifreeze-like/N-acetylneuraminic acid synthase C-terminal domain"/>
    <property type="match status" value="1"/>
</dbReference>
<comment type="caution">
    <text evidence="2">The sequence shown here is derived from an EMBL/GenBank/DDBJ whole genome shotgun (WGS) entry which is preliminary data.</text>
</comment>
<dbReference type="SUPFAM" id="SSF51569">
    <property type="entry name" value="Aldolase"/>
    <property type="match status" value="1"/>
</dbReference>
<dbReference type="InterPro" id="IPR006190">
    <property type="entry name" value="SAF_AFP_Neu5Ac"/>
</dbReference>
<dbReference type="SUPFAM" id="SSF51269">
    <property type="entry name" value="AFP III-like domain"/>
    <property type="match status" value="1"/>
</dbReference>
<dbReference type="PANTHER" id="PTHR42966:SF1">
    <property type="entry name" value="SIALIC ACID SYNTHASE"/>
    <property type="match status" value="1"/>
</dbReference>
<dbReference type="Pfam" id="PF03102">
    <property type="entry name" value="NeuB"/>
    <property type="match status" value="1"/>
</dbReference>
<dbReference type="Gene3D" id="3.20.20.70">
    <property type="entry name" value="Aldolase class I"/>
    <property type="match status" value="1"/>
</dbReference>
<dbReference type="GO" id="GO:0050462">
    <property type="term" value="F:N-acetylneuraminate synthase activity"/>
    <property type="evidence" value="ECO:0007669"/>
    <property type="project" value="UniProtKB-EC"/>
</dbReference>
<evidence type="ECO:0000313" key="3">
    <source>
        <dbReference type="Proteomes" id="UP001597040"/>
    </source>
</evidence>
<keyword evidence="2" id="KW-0808">Transferase</keyword>
<dbReference type="CDD" id="cd11615">
    <property type="entry name" value="SAF_NeuB_like"/>
    <property type="match status" value="1"/>
</dbReference>
<gene>
    <name evidence="2" type="primary">neuB</name>
    <name evidence="2" type="ORF">ACFQ3N_01305</name>
</gene>
<dbReference type="InterPro" id="IPR051690">
    <property type="entry name" value="PseI-like"/>
</dbReference>
<dbReference type="RefSeq" id="WP_390358817.1">
    <property type="nucleotide sequence ID" value="NZ_JBHTKJ010000003.1"/>
</dbReference>
<proteinExistence type="predicted"/>
<name>A0ABW3LI01_9BACI</name>
<dbReference type="InterPro" id="IPR013132">
    <property type="entry name" value="PseI/NeuA/B-like_N"/>
</dbReference>
<dbReference type="NCBIfam" id="TIGR03569">
    <property type="entry name" value="NeuB_NnaB"/>
    <property type="match status" value="1"/>
</dbReference>
<accession>A0ABW3LI01</accession>
<dbReference type="InterPro" id="IPR057736">
    <property type="entry name" value="SAF_PseI/NeuA/NeuB"/>
</dbReference>
<reference evidence="3" key="1">
    <citation type="journal article" date="2019" name="Int. J. Syst. Evol. Microbiol.">
        <title>The Global Catalogue of Microorganisms (GCM) 10K type strain sequencing project: providing services to taxonomists for standard genome sequencing and annotation.</title>
        <authorList>
            <consortium name="The Broad Institute Genomics Platform"/>
            <consortium name="The Broad Institute Genome Sequencing Center for Infectious Disease"/>
            <person name="Wu L."/>
            <person name="Ma J."/>
        </authorList>
    </citation>
    <scope>NUCLEOTIDE SEQUENCE [LARGE SCALE GENOMIC DNA]</scope>
    <source>
        <strain evidence="3">CCUG 56754</strain>
    </source>
</reference>
<dbReference type="InterPro" id="IPR036732">
    <property type="entry name" value="AFP_Neu5c_C_sf"/>
</dbReference>
<dbReference type="EMBL" id="JBHTKJ010000003">
    <property type="protein sequence ID" value="MFD1037064.1"/>
    <property type="molecule type" value="Genomic_DNA"/>
</dbReference>
<dbReference type="EC" id="2.5.1.56" evidence="2"/>
<dbReference type="InterPro" id="IPR013785">
    <property type="entry name" value="Aldolase_TIM"/>
</dbReference>
<keyword evidence="3" id="KW-1185">Reference proteome</keyword>
<dbReference type="PANTHER" id="PTHR42966">
    <property type="entry name" value="N-ACETYLNEURAMINATE SYNTHASE"/>
    <property type="match status" value="1"/>
</dbReference>